<gene>
    <name evidence="3" type="ORF">B6C91_05265</name>
    <name evidence="2" type="ORF">B6D08_09545</name>
</gene>
<dbReference type="AlphaFoldDB" id="A0A242NGC4"/>
<evidence type="ECO:0000313" key="5">
    <source>
        <dbReference type="Proteomes" id="UP000194977"/>
    </source>
</evidence>
<dbReference type="InterPro" id="IPR017880">
    <property type="entry name" value="KilA_N"/>
</dbReference>
<dbReference type="InterPro" id="IPR018004">
    <property type="entry name" value="KilA/APSES_HTH"/>
</dbReference>
<reference evidence="4 5" key="1">
    <citation type="submission" date="2017-03" db="EMBL/GenBank/DDBJ databases">
        <title>Comparative genomics of honeybee gut symbionts reveal geographically distinct and subgroup specific antibiotic resistance.</title>
        <authorList>
            <person name="Ludvigsen J."/>
            <person name="Porcellato D."/>
            <person name="Labee-Lund T.M."/>
            <person name="Amdam G.V."/>
            <person name="Rudi K."/>
        </authorList>
    </citation>
    <scope>NUCLEOTIDE SEQUENCE [LARGE SCALE GENOMIC DNA]</scope>
    <source>
        <strain evidence="2 5">A-7-12</strain>
        <strain evidence="3 4">A-9-12</strain>
    </source>
</reference>
<evidence type="ECO:0000259" key="1">
    <source>
        <dbReference type="PROSITE" id="PS51301"/>
    </source>
</evidence>
<evidence type="ECO:0000313" key="3">
    <source>
        <dbReference type="EMBL" id="OTQ10563.1"/>
    </source>
</evidence>
<dbReference type="PROSITE" id="PS51301">
    <property type="entry name" value="KILA_N"/>
    <property type="match status" value="1"/>
</dbReference>
<feature type="domain" description="KilA-N" evidence="1">
    <location>
        <begin position="8"/>
        <end position="114"/>
    </location>
</feature>
<keyword evidence="4" id="KW-1185">Reference proteome</keyword>
<dbReference type="EMBL" id="NART01000016">
    <property type="protein sequence ID" value="OTQ10563.1"/>
    <property type="molecule type" value="Genomic_DNA"/>
</dbReference>
<organism evidence="2 5">
    <name type="scientific">Gilliamella apicola</name>
    <dbReference type="NCBI Taxonomy" id="1196095"/>
    <lineage>
        <taxon>Bacteria</taxon>
        <taxon>Pseudomonadati</taxon>
        <taxon>Pseudomonadota</taxon>
        <taxon>Gammaproteobacteria</taxon>
        <taxon>Orbales</taxon>
        <taxon>Orbaceae</taxon>
        <taxon>Gilliamella</taxon>
    </lineage>
</organism>
<dbReference type="OrthoDB" id="1042522at2"/>
<dbReference type="Proteomes" id="UP000194977">
    <property type="component" value="Unassembled WGS sequence"/>
</dbReference>
<dbReference type="Pfam" id="PF04383">
    <property type="entry name" value="KilA-N"/>
    <property type="match status" value="1"/>
</dbReference>
<protein>
    <recommendedName>
        <fullName evidence="1">KilA-N domain-containing protein</fullName>
    </recommendedName>
</protein>
<accession>A0A242NGC4</accession>
<comment type="caution">
    <text evidence="2">The sequence shown here is derived from an EMBL/GenBank/DDBJ whole genome shotgun (WGS) entry which is preliminary data.</text>
</comment>
<dbReference type="EMBL" id="NARP01000024">
    <property type="protein sequence ID" value="OTP98870.1"/>
    <property type="molecule type" value="Genomic_DNA"/>
</dbReference>
<dbReference type="RefSeq" id="WP_086301251.1">
    <property type="nucleotide sequence ID" value="NZ_MZNE01000019.1"/>
</dbReference>
<sequence length="258" mass="28691">MNNSNTNSLNCPVIAGITITVDKDGRYNLNALHKASGGEKKNNPSYWLSLQGTQELILELEQQLSDTEISVSVVQSIKGGLNQGTFAHELLAVSYAGWISPKFQLMVNQVFLDYKKGELKNINIQKSTKSYLPEYRKAKAIELSVRALDKVFSNLPHLSEQSKQAIYADTINPIAGKNVIPLPKLENKTFSASEVGEMLGVSSNKIGRIANELNLKTEEYGIFVLDKSRSSDKQVESFRYNEKAIDVLKNHLTNKEIA</sequence>
<evidence type="ECO:0000313" key="2">
    <source>
        <dbReference type="EMBL" id="OTP98870.1"/>
    </source>
</evidence>
<evidence type="ECO:0000313" key="4">
    <source>
        <dbReference type="Proteomes" id="UP000194800"/>
    </source>
</evidence>
<proteinExistence type="predicted"/>
<dbReference type="SMART" id="SM01252">
    <property type="entry name" value="KilA-N"/>
    <property type="match status" value="1"/>
</dbReference>
<dbReference type="Proteomes" id="UP000194800">
    <property type="component" value="Unassembled WGS sequence"/>
</dbReference>
<name>A0A242NGC4_9GAMM</name>